<name>A0ABW7Z4L7_9ACTN</name>
<dbReference type="PANTHER" id="PTHR33204">
    <property type="entry name" value="TRANSCRIPTIONAL REGULATOR, MARR FAMILY"/>
    <property type="match status" value="1"/>
</dbReference>
<evidence type="ECO:0000313" key="6">
    <source>
        <dbReference type="Proteomes" id="UP001612741"/>
    </source>
</evidence>
<keyword evidence="1" id="KW-0805">Transcription regulation</keyword>
<dbReference type="EMBL" id="JBITGY010000008">
    <property type="protein sequence ID" value="MFI6501664.1"/>
    <property type="molecule type" value="Genomic_DNA"/>
</dbReference>
<keyword evidence="2" id="KW-0238">DNA-binding</keyword>
<comment type="caution">
    <text evidence="5">The sequence shown here is derived from an EMBL/GenBank/DDBJ whole genome shotgun (WGS) entry which is preliminary data.</text>
</comment>
<dbReference type="InterPro" id="IPR036388">
    <property type="entry name" value="WH-like_DNA-bd_sf"/>
</dbReference>
<dbReference type="InterPro" id="IPR002577">
    <property type="entry name" value="HTH_HxlR"/>
</dbReference>
<accession>A0ABW7Z4L7</accession>
<keyword evidence="6" id="KW-1185">Reference proteome</keyword>
<dbReference type="PANTHER" id="PTHR33204:SF37">
    <property type="entry name" value="HTH-TYPE TRANSCRIPTIONAL REGULATOR YODB"/>
    <property type="match status" value="1"/>
</dbReference>
<evidence type="ECO:0000259" key="4">
    <source>
        <dbReference type="PROSITE" id="PS51118"/>
    </source>
</evidence>
<evidence type="ECO:0000256" key="1">
    <source>
        <dbReference type="ARBA" id="ARBA00023015"/>
    </source>
</evidence>
<dbReference type="RefSeq" id="WP_397086387.1">
    <property type="nucleotide sequence ID" value="NZ_JBITGY010000008.1"/>
</dbReference>
<dbReference type="Pfam" id="PF01638">
    <property type="entry name" value="HxlR"/>
    <property type="match status" value="1"/>
</dbReference>
<proteinExistence type="predicted"/>
<dbReference type="Gene3D" id="1.10.10.10">
    <property type="entry name" value="Winged helix-like DNA-binding domain superfamily/Winged helix DNA-binding domain"/>
    <property type="match status" value="1"/>
</dbReference>
<organism evidence="5 6">
    <name type="scientific">Nonomuraea typhae</name>
    <dbReference type="NCBI Taxonomy" id="2603600"/>
    <lineage>
        <taxon>Bacteria</taxon>
        <taxon>Bacillati</taxon>
        <taxon>Actinomycetota</taxon>
        <taxon>Actinomycetes</taxon>
        <taxon>Streptosporangiales</taxon>
        <taxon>Streptosporangiaceae</taxon>
        <taxon>Nonomuraea</taxon>
    </lineage>
</organism>
<sequence length="126" mass="13762">MPHPTGKDFDRDCPGRAILDHVTGRWGVLILSALRPGPLRFYELRNGVDGVSDKILIQNLRVLAADGLVERTVEPTSPPKVSYALTELGQGLGGQLQSLLDWIVAHTPEITEAQRRHARRPGPGPS</sequence>
<evidence type="ECO:0000313" key="5">
    <source>
        <dbReference type="EMBL" id="MFI6501664.1"/>
    </source>
</evidence>
<dbReference type="Proteomes" id="UP001612741">
    <property type="component" value="Unassembled WGS sequence"/>
</dbReference>
<protein>
    <submittedName>
        <fullName evidence="5">Winged helix-turn-helix transcriptional regulator</fullName>
    </submittedName>
</protein>
<evidence type="ECO:0000256" key="2">
    <source>
        <dbReference type="ARBA" id="ARBA00023125"/>
    </source>
</evidence>
<dbReference type="SUPFAM" id="SSF46785">
    <property type="entry name" value="Winged helix' DNA-binding domain"/>
    <property type="match status" value="1"/>
</dbReference>
<gene>
    <name evidence="5" type="ORF">ACIBG2_30090</name>
</gene>
<dbReference type="PROSITE" id="PS51118">
    <property type="entry name" value="HTH_HXLR"/>
    <property type="match status" value="1"/>
</dbReference>
<dbReference type="InterPro" id="IPR036390">
    <property type="entry name" value="WH_DNA-bd_sf"/>
</dbReference>
<keyword evidence="3" id="KW-0804">Transcription</keyword>
<feature type="domain" description="HTH hxlR-type" evidence="4">
    <location>
        <begin position="13"/>
        <end position="111"/>
    </location>
</feature>
<reference evidence="5 6" key="1">
    <citation type="submission" date="2024-10" db="EMBL/GenBank/DDBJ databases">
        <title>The Natural Products Discovery Center: Release of the First 8490 Sequenced Strains for Exploring Actinobacteria Biosynthetic Diversity.</title>
        <authorList>
            <person name="Kalkreuter E."/>
            <person name="Kautsar S.A."/>
            <person name="Yang D."/>
            <person name="Bader C.D."/>
            <person name="Teijaro C.N."/>
            <person name="Fluegel L."/>
            <person name="Davis C.M."/>
            <person name="Simpson J.R."/>
            <person name="Lauterbach L."/>
            <person name="Steele A.D."/>
            <person name="Gui C."/>
            <person name="Meng S."/>
            <person name="Li G."/>
            <person name="Viehrig K."/>
            <person name="Ye F."/>
            <person name="Su P."/>
            <person name="Kiefer A.F."/>
            <person name="Nichols A."/>
            <person name="Cepeda A.J."/>
            <person name="Yan W."/>
            <person name="Fan B."/>
            <person name="Jiang Y."/>
            <person name="Adhikari A."/>
            <person name="Zheng C.-J."/>
            <person name="Schuster L."/>
            <person name="Cowan T.M."/>
            <person name="Smanski M.J."/>
            <person name="Chevrette M.G."/>
            <person name="De Carvalho L.P.S."/>
            <person name="Shen B."/>
        </authorList>
    </citation>
    <scope>NUCLEOTIDE SEQUENCE [LARGE SCALE GENOMIC DNA]</scope>
    <source>
        <strain evidence="5 6">NPDC050545</strain>
    </source>
</reference>
<evidence type="ECO:0000256" key="3">
    <source>
        <dbReference type="ARBA" id="ARBA00023163"/>
    </source>
</evidence>